<reference evidence="1 2" key="1">
    <citation type="submission" date="2021-01" db="EMBL/GenBank/DDBJ databases">
        <title>Whole genome shotgun sequence of Planobispora siamensis NBRC 107568.</title>
        <authorList>
            <person name="Komaki H."/>
            <person name="Tamura T."/>
        </authorList>
    </citation>
    <scope>NUCLEOTIDE SEQUENCE [LARGE SCALE GENOMIC DNA]</scope>
    <source>
        <strain evidence="1 2">NBRC 107568</strain>
    </source>
</reference>
<evidence type="ECO:0008006" key="3">
    <source>
        <dbReference type="Google" id="ProtNLM"/>
    </source>
</evidence>
<name>A0A8J3WLM5_9ACTN</name>
<evidence type="ECO:0000313" key="1">
    <source>
        <dbReference type="EMBL" id="GIH91981.1"/>
    </source>
</evidence>
<accession>A0A8J3WLM5</accession>
<proteinExistence type="predicted"/>
<organism evidence="1 2">
    <name type="scientific">Planobispora siamensis</name>
    <dbReference type="NCBI Taxonomy" id="936338"/>
    <lineage>
        <taxon>Bacteria</taxon>
        <taxon>Bacillati</taxon>
        <taxon>Actinomycetota</taxon>
        <taxon>Actinomycetes</taxon>
        <taxon>Streptosporangiales</taxon>
        <taxon>Streptosporangiaceae</taxon>
        <taxon>Planobispora</taxon>
    </lineage>
</organism>
<dbReference type="AlphaFoldDB" id="A0A8J3WLM5"/>
<dbReference type="InterPro" id="IPR011101">
    <property type="entry name" value="DUF5131"/>
</dbReference>
<protein>
    <recommendedName>
        <fullName evidence="3">Protein gp37</fullName>
    </recommendedName>
</protein>
<sequence>MSDKSTIEWTDATWNPVTGCTAVSSGCDHCYAETFAERWRGTKGHHFERGFDVQLRPERLDQPLKWKKPRRIFVNSMSDLFHEKVPDAYIAQVFAVMAAAPHHTFQLLTKRHGRMRSLLNSVDFDLAVADAWSLLGTSAGSRDGGDSTPPLPLPNVWLGVSVEDQKRADLRIPALLETPAAVRFLSCEPLLGPINLKLAVRTLGSERGHGLTASYVHAGGCCDRFHGIDWVIVGGESGSGARPMHPDWARSLRDQCRGEGVPFLFKQWGEYLPALVEDDPQFAGGRAYNYPRGGARSAAVIRFAGPSGTFRASETRAMRPGEKTKGSVLLDRDTIAVRIGKKAAGRELDGRTWDEFPAARESVRGA</sequence>
<dbReference type="EMBL" id="BOOJ01000023">
    <property type="protein sequence ID" value="GIH91981.1"/>
    <property type="molecule type" value="Genomic_DNA"/>
</dbReference>
<dbReference type="Proteomes" id="UP000619788">
    <property type="component" value="Unassembled WGS sequence"/>
</dbReference>
<dbReference type="RefSeq" id="WP_204064227.1">
    <property type="nucleotide sequence ID" value="NZ_BOOJ01000023.1"/>
</dbReference>
<dbReference type="PROSITE" id="PS51257">
    <property type="entry name" value="PROKAR_LIPOPROTEIN"/>
    <property type="match status" value="1"/>
</dbReference>
<comment type="caution">
    <text evidence="1">The sequence shown here is derived from an EMBL/GenBank/DDBJ whole genome shotgun (WGS) entry which is preliminary data.</text>
</comment>
<evidence type="ECO:0000313" key="2">
    <source>
        <dbReference type="Proteomes" id="UP000619788"/>
    </source>
</evidence>
<keyword evidence="2" id="KW-1185">Reference proteome</keyword>
<gene>
    <name evidence="1" type="ORF">Psi01_26110</name>
</gene>
<dbReference type="Pfam" id="PF07505">
    <property type="entry name" value="DUF5131"/>
    <property type="match status" value="1"/>
</dbReference>